<dbReference type="InterPro" id="IPR048344">
    <property type="entry name" value="Zw10_middle"/>
</dbReference>
<feature type="domain" description="Centromere/kinetochore protein zw10 C-terminal" evidence="2">
    <location>
        <begin position="440"/>
        <end position="560"/>
    </location>
</feature>
<dbReference type="Pfam" id="PF20665">
    <property type="entry name" value="Zw10_middle"/>
    <property type="match status" value="1"/>
</dbReference>
<organism evidence="3 4">
    <name type="scientific">Achlya hypogyna</name>
    <name type="common">Oomycete</name>
    <name type="synonym">Protoachlya hypogyna</name>
    <dbReference type="NCBI Taxonomy" id="1202772"/>
    <lineage>
        <taxon>Eukaryota</taxon>
        <taxon>Sar</taxon>
        <taxon>Stramenopiles</taxon>
        <taxon>Oomycota</taxon>
        <taxon>Saprolegniomycetes</taxon>
        <taxon>Saprolegniales</taxon>
        <taxon>Achlyaceae</taxon>
        <taxon>Achlya</taxon>
    </lineage>
</organism>
<dbReference type="EMBL" id="JNBR01001427">
    <property type="protein sequence ID" value="OQR87680.1"/>
    <property type="molecule type" value="Genomic_DNA"/>
</dbReference>
<evidence type="ECO:0000259" key="1">
    <source>
        <dbReference type="Pfam" id="PF20665"/>
    </source>
</evidence>
<dbReference type="InterPro" id="IPR048343">
    <property type="entry name" value="ZW10_C"/>
</dbReference>
<dbReference type="Pfam" id="PF20666">
    <property type="entry name" value="ZW10_C"/>
    <property type="match status" value="1"/>
</dbReference>
<comment type="caution">
    <text evidence="3">The sequence shown here is derived from an EMBL/GenBank/DDBJ whole genome shotgun (WGS) entry which is preliminary data.</text>
</comment>
<dbReference type="PANTHER" id="PTHR12205:SF0">
    <property type="entry name" value="CENTROMERE_KINETOCHORE PROTEIN ZW10 HOMOLOG"/>
    <property type="match status" value="1"/>
</dbReference>
<reference evidence="3 4" key="1">
    <citation type="journal article" date="2014" name="Genome Biol. Evol.">
        <title>The secreted proteins of Achlya hypogyna and Thraustotheca clavata identify the ancestral oomycete secretome and reveal gene acquisitions by horizontal gene transfer.</title>
        <authorList>
            <person name="Misner I."/>
            <person name="Blouin N."/>
            <person name="Leonard G."/>
            <person name="Richards T.A."/>
            <person name="Lane C.E."/>
        </authorList>
    </citation>
    <scope>NUCLEOTIDE SEQUENCE [LARGE SCALE GENOMIC DNA]</scope>
    <source>
        <strain evidence="3 4">ATCC 48635</strain>
    </source>
</reference>
<dbReference type="OrthoDB" id="534815at2759"/>
<dbReference type="PANTHER" id="PTHR12205">
    <property type="entry name" value="CENTROMERE/KINETOCHORE PROTEIN ZW10"/>
    <property type="match status" value="1"/>
</dbReference>
<keyword evidence="4" id="KW-1185">Reference proteome</keyword>
<dbReference type="GO" id="GO:0007094">
    <property type="term" value="P:mitotic spindle assembly checkpoint signaling"/>
    <property type="evidence" value="ECO:0007669"/>
    <property type="project" value="TreeGrafter"/>
</dbReference>
<accession>A0A1V9YPS7</accession>
<evidence type="ECO:0000313" key="4">
    <source>
        <dbReference type="Proteomes" id="UP000243579"/>
    </source>
</evidence>
<dbReference type="GO" id="GO:0005737">
    <property type="term" value="C:cytoplasm"/>
    <property type="evidence" value="ECO:0007669"/>
    <property type="project" value="GOC"/>
</dbReference>
<dbReference type="Proteomes" id="UP000243579">
    <property type="component" value="Unassembled WGS sequence"/>
</dbReference>
<evidence type="ECO:0000259" key="2">
    <source>
        <dbReference type="Pfam" id="PF20666"/>
    </source>
</evidence>
<dbReference type="GO" id="GO:1990423">
    <property type="term" value="C:RZZ complex"/>
    <property type="evidence" value="ECO:0007669"/>
    <property type="project" value="TreeGrafter"/>
</dbReference>
<protein>
    <submittedName>
        <fullName evidence="3">Centromere/kinetochore protein</fullName>
    </submittedName>
</protein>
<sequence length="729" mass="79951">MSVTTEDLTRKLSGLHEEVASVKAQIFEAIRTFYSTSGGVGSSMSLDEAMQFAASWSRKVNMDTPLGDLPPSEIQTRMTHLEAILNDTVGQLQRANDDESTEGLLHQSLVMHERLSVQIQQSQGTLSLLQLLSDLDTALQSFDVALETTNITRAADDLGAIATGLAKIDTQHPKASMEYRIVEIMRVEHQARATALRSFLAEAVAAEWNVGSRVINVTPSALPVWVALERTRAKHAHLEQLAGALFQHIFSPLVDDPTLVPSVRQGILTLAPKTSGSVPEGITRIQVLCAHVTVIIKFLASALPGEALLSELMAIVWTTALEAAFTARLQATLPADAAQLRDFKTHLTPVMHSFEASLVGLRLSLPPSLAAFGQHLDVQFAEHKRATLLQEARHRMQHDYLSSVLVPSHPAVLLPTTHKKGAVSTLPPAADELDRTAPLRVSVCAQWLLAQATQLLSETTACDPSVAASMLFHTARDLFCLFRALMPTLYKEELRFDPRLVLLVHNDAMYFSRHMLTLCNKQQLPAPLNETATMVDLVPDMREMGEATLLAFAKDQAGQLEQSLRTASVAYHTLDDDGHYNQMETAVKSCLFKLERIVQAWKGGLTPADVYARVLGNMLEPVLRLQLAALLQPPRVVALPPKAVHQTHYLFSLWLACENHFPSPALVDKYVPSAKTFRSVTLLLEENNVATVVDQWNDGVLTALTRPQVTALIQCLAPDAKESVHALAP</sequence>
<dbReference type="AlphaFoldDB" id="A0A1V9YPS7"/>
<feature type="domain" description="Centromere/kinetochore protein zw10 middle" evidence="1">
    <location>
        <begin position="224"/>
        <end position="394"/>
    </location>
</feature>
<name>A0A1V9YPS7_ACHHY</name>
<dbReference type="GO" id="GO:0006888">
    <property type="term" value="P:endoplasmic reticulum to Golgi vesicle-mediated transport"/>
    <property type="evidence" value="ECO:0007669"/>
    <property type="project" value="TreeGrafter"/>
</dbReference>
<proteinExistence type="predicted"/>
<dbReference type="InterPro" id="IPR046362">
    <property type="entry name" value="Zw10/DSL1_C_sf"/>
</dbReference>
<gene>
    <name evidence="3" type="ORF">ACHHYP_08197</name>
</gene>
<dbReference type="Gene3D" id="1.10.357.150">
    <property type="match status" value="1"/>
</dbReference>
<evidence type="ECO:0000313" key="3">
    <source>
        <dbReference type="EMBL" id="OQR87680.1"/>
    </source>
</evidence>
<dbReference type="STRING" id="1202772.A0A1V9YPS7"/>